<evidence type="ECO:0000313" key="11">
    <source>
        <dbReference type="Proteomes" id="UP000019116"/>
    </source>
</evidence>
<feature type="region of interest" description="Disordered" evidence="7">
    <location>
        <begin position="77"/>
        <end position="104"/>
    </location>
</feature>
<dbReference type="CDD" id="cd04301">
    <property type="entry name" value="NAT_SF"/>
    <property type="match status" value="1"/>
</dbReference>
<dbReference type="Gramene" id="TraesCS2B03G0230500.1">
    <property type="protein sequence ID" value="TraesCS2B03G0230500.1.CDS"/>
    <property type="gene ID" value="TraesCS2B03G0230500"/>
</dbReference>
<dbReference type="InterPro" id="IPR000182">
    <property type="entry name" value="GNAT_dom"/>
</dbReference>
<feature type="domain" description="N-acetyltransferase" evidence="9">
    <location>
        <begin position="488"/>
        <end position="649"/>
    </location>
</feature>
<dbReference type="Gene3D" id="3.40.630.30">
    <property type="match status" value="1"/>
</dbReference>
<dbReference type="InterPro" id="IPR019787">
    <property type="entry name" value="Znf_PHD-finger"/>
</dbReference>
<reference evidence="10" key="1">
    <citation type="submission" date="2018-08" db="EMBL/GenBank/DDBJ databases">
        <authorList>
            <person name="Rossello M."/>
        </authorList>
    </citation>
    <scope>NUCLEOTIDE SEQUENCE [LARGE SCALE GENOMIC DNA]</scope>
    <source>
        <strain evidence="10">cv. Chinese Spring</strain>
    </source>
</reference>
<feature type="compositionally biased region" description="Low complexity" evidence="7">
    <location>
        <begin position="176"/>
        <end position="207"/>
    </location>
</feature>
<evidence type="ECO:0000256" key="1">
    <source>
        <dbReference type="ARBA" id="ARBA00004123"/>
    </source>
</evidence>
<evidence type="ECO:0000259" key="8">
    <source>
        <dbReference type="PROSITE" id="PS50016"/>
    </source>
</evidence>
<dbReference type="Gramene" id="TraesLDM2B03G00853790.1">
    <property type="protein sequence ID" value="TraesLDM2B03G00853790.1"/>
    <property type="gene ID" value="TraesLDM2B03G00853790"/>
</dbReference>
<name>A0A3B6BZB9_WHEAT</name>
<dbReference type="GO" id="GO:0016747">
    <property type="term" value="F:acyltransferase activity, transferring groups other than amino-acyl groups"/>
    <property type="evidence" value="ECO:0007669"/>
    <property type="project" value="InterPro"/>
</dbReference>
<dbReference type="RefSeq" id="XP_044319256.1">
    <property type="nucleotide sequence ID" value="XM_044463321.1"/>
</dbReference>
<keyword evidence="5" id="KW-0539">Nucleus</keyword>
<dbReference type="InterPro" id="IPR042163">
    <property type="entry name" value="PHF12"/>
</dbReference>
<feature type="domain" description="PHD-type" evidence="8">
    <location>
        <begin position="352"/>
        <end position="397"/>
    </location>
</feature>
<evidence type="ECO:0000256" key="6">
    <source>
        <dbReference type="PROSITE-ProRule" id="PRU00146"/>
    </source>
</evidence>
<dbReference type="Gramene" id="TraesSYM2B03G00862680.1">
    <property type="protein sequence ID" value="TraesSYM2B03G00862680.1"/>
    <property type="gene ID" value="TraesSYM2B03G00862680"/>
</dbReference>
<dbReference type="InterPro" id="IPR059153">
    <property type="entry name" value="NSD_PHD-1st"/>
</dbReference>
<dbReference type="GO" id="GO:0003714">
    <property type="term" value="F:transcription corepressor activity"/>
    <property type="evidence" value="ECO:0000318"/>
    <property type="project" value="GO_Central"/>
</dbReference>
<dbReference type="InterPro" id="IPR011011">
    <property type="entry name" value="Znf_FYVE_PHD"/>
</dbReference>
<keyword evidence="3 6" id="KW-0863">Zinc-finger</keyword>
<dbReference type="STRING" id="4565.A0A3B6BZB9"/>
<evidence type="ECO:0000256" key="5">
    <source>
        <dbReference type="ARBA" id="ARBA00023242"/>
    </source>
</evidence>
<dbReference type="SUPFAM" id="SSF57903">
    <property type="entry name" value="FYVE/PHD zinc finger"/>
    <property type="match status" value="1"/>
</dbReference>
<proteinExistence type="predicted"/>
<dbReference type="OMA" id="MVISCEQ"/>
<dbReference type="Gene3D" id="3.30.40.10">
    <property type="entry name" value="Zinc/RING finger domain, C3HC4 (zinc finger)"/>
    <property type="match status" value="2"/>
</dbReference>
<dbReference type="InterPro" id="IPR056511">
    <property type="entry name" value="IDM1_C"/>
</dbReference>
<dbReference type="Gramene" id="TraesROB_scaffold_041195_01G000200.1">
    <property type="protein sequence ID" value="TraesROB_scaffold_041195_01G000200.1"/>
    <property type="gene ID" value="TraesROB_scaffold_041195_01G000200"/>
</dbReference>
<dbReference type="SMART" id="SM00249">
    <property type="entry name" value="PHD"/>
    <property type="match status" value="2"/>
</dbReference>
<protein>
    <recommendedName>
        <fullName evidence="12">PHD-type domain-containing protein</fullName>
    </recommendedName>
</protein>
<dbReference type="InterPro" id="IPR054292">
    <property type="entry name" value="DUF7028"/>
</dbReference>
<evidence type="ECO:0000256" key="7">
    <source>
        <dbReference type="SAM" id="MobiDB-lite"/>
    </source>
</evidence>
<dbReference type="Pfam" id="PF23011">
    <property type="entry name" value="PHD-1st_NSD"/>
    <property type="match status" value="1"/>
</dbReference>
<accession>A0A3B6BZB9</accession>
<dbReference type="Gramene" id="TraesCS2B02G099800.1">
    <property type="protein sequence ID" value="TraesCS2B02G099800.1"/>
    <property type="gene ID" value="TraesCS2B02G099800"/>
</dbReference>
<dbReference type="EnsemblPlants" id="TraesCS2B02G099800.1">
    <property type="protein sequence ID" value="TraesCS2B02G099800.1"/>
    <property type="gene ID" value="TraesCS2B02G099800"/>
</dbReference>
<dbReference type="Pfam" id="PF22970">
    <property type="entry name" value="DUF7028"/>
    <property type="match status" value="1"/>
</dbReference>
<dbReference type="PANTHER" id="PTHR46309">
    <property type="entry name" value="PHD FINGER PROTEIN 12"/>
    <property type="match status" value="1"/>
</dbReference>
<dbReference type="Pfam" id="PF23209">
    <property type="entry name" value="IDM1_C"/>
    <property type="match status" value="1"/>
</dbReference>
<dbReference type="Gramene" id="TraesLAC2B03G00848810.1">
    <property type="protein sequence ID" value="TraesLAC2B03G00848810.1"/>
    <property type="gene ID" value="TraesLAC2B03G00848810"/>
</dbReference>
<keyword evidence="11" id="KW-1185">Reference proteome</keyword>
<dbReference type="OrthoDB" id="1903104at2759"/>
<comment type="subcellular location">
    <subcellularLocation>
        <location evidence="1">Nucleus</location>
    </subcellularLocation>
</comment>
<sequence>MDIAEYVAFMDGGGRGPRGDELRRRAREHLLASGWTLYKFAKCDGRQELRYRAPHGASYISLIVACKKFQLFTTAPPRTPAAARGKPRRKRSASPGCSSGKGMGKEIARVIGPIGAENGGCKRGFGDGEEDGCGPAVGNPFAGECRARHRKVRRVSALYADDALQKYAAKKRKKASASASPAASPQSSASPAASPQSSASPAASPSRVLRPRPKDGDKAEAAAACRPTRARTILAVLMDKKIFPPTAKMSYKRSRDEPPAKQGTVTAQGTIRCACGCGGKAFTVAEFAAHAGGGCGDDRPSASVYLNDGRSLSQCLVQLMRAHGGGSSRAMGSPSPRARLKRRCPPELGDGDWVCSVCADFGDMLICDCCPSTFHHGCVGLDATPHGEWFCPSCRCAVCGSSEFELDDGQFTDKTVIYCDQCEREYHAGCVRGRGDQLECCPEGPWLCGHDCSNIFQRLQGLVGRSMPTSAEGVTFTVLRSTKLPEEEAMAAEEHGKLCAAFDVLHECFITLIEPQTRTDLSHDIVFNRESELRRLNFRGFYVVGLEKGGELITVGTLRVYGRKVAELPLVGTRFVHRRQGMCRLLINQLEKLLGELGVERLVLPAVPELLPTWTGSFGFQAMSHSDRMEIAEHTVMCFQGTTMCHKFIVSAATP</sequence>
<dbReference type="GO" id="GO:0006357">
    <property type="term" value="P:regulation of transcription by RNA polymerase II"/>
    <property type="evidence" value="ECO:0000318"/>
    <property type="project" value="GO_Central"/>
</dbReference>
<dbReference type="GO" id="GO:0008270">
    <property type="term" value="F:zinc ion binding"/>
    <property type="evidence" value="ECO:0007669"/>
    <property type="project" value="UniProtKB-KW"/>
</dbReference>
<evidence type="ECO:0008006" key="12">
    <source>
        <dbReference type="Google" id="ProtNLM"/>
    </source>
</evidence>
<feature type="region of interest" description="Disordered" evidence="7">
    <location>
        <begin position="172"/>
        <end position="225"/>
    </location>
</feature>
<dbReference type="Proteomes" id="UP000019116">
    <property type="component" value="Chromosome 2B"/>
</dbReference>
<evidence type="ECO:0000256" key="4">
    <source>
        <dbReference type="ARBA" id="ARBA00022833"/>
    </source>
</evidence>
<dbReference type="PROSITE" id="PS51186">
    <property type="entry name" value="GNAT"/>
    <property type="match status" value="1"/>
</dbReference>
<dbReference type="Gramene" id="TraesNOR2B03G00863570.1">
    <property type="protein sequence ID" value="TraesNOR2B03G00863570.1"/>
    <property type="gene ID" value="TraesNOR2B03G00863570"/>
</dbReference>
<dbReference type="AlphaFoldDB" id="A0A3B6BZB9"/>
<dbReference type="SUPFAM" id="SSF55729">
    <property type="entry name" value="Acyl-CoA N-acyltransferases (Nat)"/>
    <property type="match status" value="1"/>
</dbReference>
<evidence type="ECO:0000259" key="9">
    <source>
        <dbReference type="PROSITE" id="PS51186"/>
    </source>
</evidence>
<evidence type="ECO:0000313" key="10">
    <source>
        <dbReference type="EnsemblPlants" id="TraesCS2B02G099800.1"/>
    </source>
</evidence>
<dbReference type="Gramene" id="TraesARI2B03G00862810.1">
    <property type="protein sequence ID" value="TraesARI2B03G00862810.1"/>
    <property type="gene ID" value="TraesARI2B03G00862810"/>
</dbReference>
<dbReference type="Gramene" id="TraesSTA2B03G00852760.1">
    <property type="protein sequence ID" value="TraesSTA2B03G00852760.1"/>
    <property type="gene ID" value="TraesSTA2B03G00852760"/>
</dbReference>
<keyword evidence="4" id="KW-0862">Zinc</keyword>
<dbReference type="InterPro" id="IPR013083">
    <property type="entry name" value="Znf_RING/FYVE/PHD"/>
</dbReference>
<dbReference type="Gramene" id="TraesJAG2B03G00851670.1">
    <property type="protein sequence ID" value="TraesJAG2B03G00851670.1"/>
    <property type="gene ID" value="TraesJAG2B03G00851670"/>
</dbReference>
<organism evidence="10">
    <name type="scientific">Triticum aestivum</name>
    <name type="common">Wheat</name>
    <dbReference type="NCBI Taxonomy" id="4565"/>
    <lineage>
        <taxon>Eukaryota</taxon>
        <taxon>Viridiplantae</taxon>
        <taxon>Streptophyta</taxon>
        <taxon>Embryophyta</taxon>
        <taxon>Tracheophyta</taxon>
        <taxon>Spermatophyta</taxon>
        <taxon>Magnoliopsida</taxon>
        <taxon>Liliopsida</taxon>
        <taxon>Poales</taxon>
        <taxon>Poaceae</taxon>
        <taxon>BOP clade</taxon>
        <taxon>Pooideae</taxon>
        <taxon>Triticodae</taxon>
        <taxon>Triticeae</taxon>
        <taxon>Triticinae</taxon>
        <taxon>Triticum</taxon>
    </lineage>
</organism>
<dbReference type="PANTHER" id="PTHR46309:SF24">
    <property type="entry name" value="OS07G0693650 PROTEIN"/>
    <property type="match status" value="1"/>
</dbReference>
<keyword evidence="2" id="KW-0479">Metal-binding</keyword>
<dbReference type="PROSITE" id="PS50016">
    <property type="entry name" value="ZF_PHD_2"/>
    <property type="match status" value="1"/>
</dbReference>
<evidence type="ECO:0000256" key="3">
    <source>
        <dbReference type="ARBA" id="ARBA00022771"/>
    </source>
</evidence>
<evidence type="ECO:0000256" key="2">
    <source>
        <dbReference type="ARBA" id="ARBA00022723"/>
    </source>
</evidence>
<dbReference type="GO" id="GO:0005634">
    <property type="term" value="C:nucleus"/>
    <property type="evidence" value="ECO:0000318"/>
    <property type="project" value="GO_Central"/>
</dbReference>
<dbReference type="InterPro" id="IPR016181">
    <property type="entry name" value="Acyl_CoA_acyltransferase"/>
</dbReference>
<dbReference type="Pfam" id="PF16135">
    <property type="entry name" value="TDBD"/>
    <property type="match status" value="1"/>
</dbReference>
<dbReference type="GeneID" id="123040483"/>
<dbReference type="Gramene" id="TraesCLE_scaffold_029369_01G000300.1">
    <property type="protein sequence ID" value="TraesCLE_scaffold_029369_01G000300.1"/>
    <property type="gene ID" value="TraesCLE_scaffold_029369_01G000300"/>
</dbReference>
<gene>
    <name evidence="10" type="primary">LOC123040483</name>
</gene>
<dbReference type="InterPro" id="IPR001965">
    <property type="entry name" value="Znf_PHD"/>
</dbReference>
<reference evidence="10" key="2">
    <citation type="submission" date="2018-10" db="UniProtKB">
        <authorList>
            <consortium name="EnsemblPlants"/>
        </authorList>
    </citation>
    <scope>IDENTIFICATION</scope>
</reference>
<dbReference type="InterPro" id="IPR032308">
    <property type="entry name" value="TDBD"/>
</dbReference>